<evidence type="ECO:0000313" key="2">
    <source>
        <dbReference type="EMBL" id="TXK79709.1"/>
    </source>
</evidence>
<evidence type="ECO:0000313" key="3">
    <source>
        <dbReference type="Proteomes" id="UP000321814"/>
    </source>
</evidence>
<name>A0A5C8LVI1_9GAMM</name>
<organism evidence="2 3">
    <name type="scientific">Rheinheimera tangshanensis</name>
    <dbReference type="NCBI Taxonomy" id="400153"/>
    <lineage>
        <taxon>Bacteria</taxon>
        <taxon>Pseudomonadati</taxon>
        <taxon>Pseudomonadota</taxon>
        <taxon>Gammaproteobacteria</taxon>
        <taxon>Chromatiales</taxon>
        <taxon>Chromatiaceae</taxon>
        <taxon>Rheinheimera</taxon>
    </lineage>
</organism>
<feature type="chain" id="PRO_5022757312" evidence="1">
    <location>
        <begin position="20"/>
        <end position="381"/>
    </location>
</feature>
<dbReference type="OrthoDB" id="6195299at2"/>
<keyword evidence="1" id="KW-0732">Signal</keyword>
<gene>
    <name evidence="2" type="ORF">FU839_13505</name>
</gene>
<accession>A0A5C8LVI1</accession>
<feature type="signal peptide" evidence="1">
    <location>
        <begin position="1"/>
        <end position="19"/>
    </location>
</feature>
<evidence type="ECO:0000256" key="1">
    <source>
        <dbReference type="SAM" id="SignalP"/>
    </source>
</evidence>
<keyword evidence="3" id="KW-1185">Reference proteome</keyword>
<comment type="caution">
    <text evidence="2">The sequence shown here is derived from an EMBL/GenBank/DDBJ whole genome shotgun (WGS) entry which is preliminary data.</text>
</comment>
<dbReference type="Pfam" id="PF09839">
    <property type="entry name" value="DUF2066"/>
    <property type="match status" value="1"/>
</dbReference>
<dbReference type="Proteomes" id="UP000321814">
    <property type="component" value="Unassembled WGS sequence"/>
</dbReference>
<sequence>MRLLIAALSFVLAASTAQAKQLTDLYQAVVPAGQSQSLWQQQALAQVLVKVAVNPAVIEQSAIKAELKNAGNYIKTFAAVSSEQGPALKVGLDEQKVQQLLSQHQIAIWGARRPAIVLWLVQQTAESRTFMQGAAHPVLTQLQQQAKAIGLPLELPTANDSYVPTLSQDDVWAGNWLLIEQASLPFSADQSLILLFDQPATGQYRLTWQGYEQDQLISNELLANSQQELAAQFLTSLTTQLASKFAVQLGSQQDQTELELDIEGLTNFVDQVKVQQMLSAMLSVKQVTVKERKADLLKFKVQLAADRSAFINSLSLERRLQSLQTTEQTGAVTNGTATAGTETTEVTDELFAEMAAEMATEPLAAPTGTESAVLRYRYIPN</sequence>
<dbReference type="AlphaFoldDB" id="A0A5C8LVI1"/>
<protein>
    <submittedName>
        <fullName evidence="2">DUF2066 domain-containing protein</fullName>
    </submittedName>
</protein>
<proteinExistence type="predicted"/>
<dbReference type="RefSeq" id="WP_147904794.1">
    <property type="nucleotide sequence ID" value="NZ_BAAAGC010000014.1"/>
</dbReference>
<dbReference type="InterPro" id="IPR018642">
    <property type="entry name" value="DUF2066"/>
</dbReference>
<dbReference type="EMBL" id="VRLR01000009">
    <property type="protein sequence ID" value="TXK79709.1"/>
    <property type="molecule type" value="Genomic_DNA"/>
</dbReference>
<reference evidence="2 3" key="1">
    <citation type="submission" date="2019-08" db="EMBL/GenBank/DDBJ databases">
        <title>Draft genome analysis of Rheinheimera tangshanensis isolated from the roots of fresh rice plants (Oryza sativa).</title>
        <authorList>
            <person name="Yu Q."/>
            <person name="Qi Y."/>
            <person name="Zhang H."/>
            <person name="Pu J."/>
        </authorList>
    </citation>
    <scope>NUCLEOTIDE SEQUENCE [LARGE SCALE GENOMIC DNA]</scope>
    <source>
        <strain evidence="2 3">JA3-B52</strain>
    </source>
</reference>